<dbReference type="NCBIfam" id="TIGR00526">
    <property type="entry name" value="folB_dom"/>
    <property type="match status" value="1"/>
</dbReference>
<keyword evidence="4 6" id="KW-0289">Folate biosynthesis</keyword>
<dbReference type="InterPro" id="IPR006156">
    <property type="entry name" value="Dihydroneopterin_aldolase"/>
</dbReference>
<evidence type="ECO:0000256" key="2">
    <source>
        <dbReference type="ARBA" id="ARBA00005013"/>
    </source>
</evidence>
<dbReference type="GO" id="GO:0005737">
    <property type="term" value="C:cytoplasm"/>
    <property type="evidence" value="ECO:0007669"/>
    <property type="project" value="TreeGrafter"/>
</dbReference>
<comment type="caution">
    <text evidence="8">The sequence shown here is derived from an EMBL/GenBank/DDBJ whole genome shotgun (WGS) entry which is preliminary data.</text>
</comment>
<evidence type="ECO:0000313" key="8">
    <source>
        <dbReference type="EMBL" id="MBL3656530.1"/>
    </source>
</evidence>
<evidence type="ECO:0000313" key="9">
    <source>
        <dbReference type="Proteomes" id="UP000659388"/>
    </source>
</evidence>
<dbReference type="Proteomes" id="UP000659388">
    <property type="component" value="Unassembled WGS sequence"/>
</dbReference>
<comment type="catalytic activity">
    <reaction evidence="1 6">
        <text>7,8-dihydroneopterin = 6-hydroxymethyl-7,8-dihydropterin + glycolaldehyde</text>
        <dbReference type="Rhea" id="RHEA:10540"/>
        <dbReference type="ChEBI" id="CHEBI:17001"/>
        <dbReference type="ChEBI" id="CHEBI:17071"/>
        <dbReference type="ChEBI" id="CHEBI:44841"/>
        <dbReference type="EC" id="4.1.2.25"/>
    </reaction>
</comment>
<dbReference type="GO" id="GO:0046654">
    <property type="term" value="P:tetrahydrofolate biosynthetic process"/>
    <property type="evidence" value="ECO:0007669"/>
    <property type="project" value="UniProtKB-UniRule"/>
</dbReference>
<dbReference type="PANTHER" id="PTHR42844:SF1">
    <property type="entry name" value="DIHYDRONEOPTERIN ALDOLASE 1-RELATED"/>
    <property type="match status" value="1"/>
</dbReference>
<dbReference type="GO" id="GO:0046656">
    <property type="term" value="P:folic acid biosynthetic process"/>
    <property type="evidence" value="ECO:0007669"/>
    <property type="project" value="UniProtKB-UniRule"/>
</dbReference>
<dbReference type="EMBL" id="JAESIY010000005">
    <property type="protein sequence ID" value="MBL3656530.1"/>
    <property type="molecule type" value="Genomic_DNA"/>
</dbReference>
<dbReference type="SUPFAM" id="SSF55620">
    <property type="entry name" value="Tetrahydrobiopterin biosynthesis enzymes-like"/>
    <property type="match status" value="1"/>
</dbReference>
<evidence type="ECO:0000256" key="5">
    <source>
        <dbReference type="ARBA" id="ARBA00023239"/>
    </source>
</evidence>
<keyword evidence="5 6" id="KW-0456">Lyase</keyword>
<proteinExistence type="inferred from homology"/>
<reference evidence="8" key="1">
    <citation type="submission" date="2021-01" db="EMBL/GenBank/DDBJ databases">
        <title>Fulvivirga kasyanovii gen. nov., sp nov., a novel member of the phylum Bacteroidetes isolated from seawater in a mussel farm.</title>
        <authorList>
            <person name="Zhao L.-H."/>
            <person name="Wang Z.-J."/>
        </authorList>
    </citation>
    <scope>NUCLEOTIDE SEQUENCE</scope>
    <source>
        <strain evidence="8">2943</strain>
    </source>
</reference>
<dbReference type="InterPro" id="IPR043133">
    <property type="entry name" value="GTP-CH-I_C/QueF"/>
</dbReference>
<evidence type="ECO:0000256" key="3">
    <source>
        <dbReference type="ARBA" id="ARBA00005708"/>
    </source>
</evidence>
<gene>
    <name evidence="8" type="primary">folB</name>
    <name evidence="8" type="ORF">JL102_10335</name>
</gene>
<dbReference type="AlphaFoldDB" id="A0A937K0Q0"/>
<evidence type="ECO:0000256" key="6">
    <source>
        <dbReference type="RuleBase" id="RU362079"/>
    </source>
</evidence>
<dbReference type="InterPro" id="IPR006157">
    <property type="entry name" value="FolB_dom"/>
</dbReference>
<dbReference type="SMART" id="SM00905">
    <property type="entry name" value="FolB"/>
    <property type="match status" value="1"/>
</dbReference>
<organism evidence="8 9">
    <name type="scientific">Fulvivirga sediminis</name>
    <dbReference type="NCBI Taxonomy" id="2803949"/>
    <lineage>
        <taxon>Bacteria</taxon>
        <taxon>Pseudomonadati</taxon>
        <taxon>Bacteroidota</taxon>
        <taxon>Cytophagia</taxon>
        <taxon>Cytophagales</taxon>
        <taxon>Fulvivirgaceae</taxon>
        <taxon>Fulvivirga</taxon>
    </lineage>
</organism>
<dbReference type="RefSeq" id="WP_202244321.1">
    <property type="nucleotide sequence ID" value="NZ_JAESIY010000005.1"/>
</dbReference>
<dbReference type="NCBIfam" id="TIGR00525">
    <property type="entry name" value="folB"/>
    <property type="match status" value="1"/>
</dbReference>
<dbReference type="EC" id="4.1.2.25" evidence="6"/>
<name>A0A937K0Q0_9BACT</name>
<dbReference type="Pfam" id="PF02152">
    <property type="entry name" value="FolB"/>
    <property type="match status" value="1"/>
</dbReference>
<dbReference type="Gene3D" id="3.30.1130.10">
    <property type="match status" value="1"/>
</dbReference>
<comment type="pathway">
    <text evidence="2 6">Cofactor biosynthesis; tetrahydrofolate biosynthesis; 2-amino-4-hydroxy-6-hydroxymethyl-7,8-dihydropteridine diphosphate from 7,8-dihydroneopterin triphosphate: step 3/4.</text>
</comment>
<feature type="domain" description="Dihydroneopterin aldolase/epimerase" evidence="7">
    <location>
        <begin position="4"/>
        <end position="116"/>
    </location>
</feature>
<evidence type="ECO:0000256" key="4">
    <source>
        <dbReference type="ARBA" id="ARBA00022909"/>
    </source>
</evidence>
<comment type="similarity">
    <text evidence="3 6">Belongs to the DHNA family.</text>
</comment>
<sequence>MGKVALKGLKFKAYHGYYDEERQKGNQFEVNIAVKTVFLKAAENDDLDNTVDYEQLYKIVKEEMGIPSKLLEHVVKRITDRVIKEIKAVDKVKVSLSKFNPPIGGDCRESKVTLKAKR</sequence>
<protein>
    <recommendedName>
        <fullName evidence="6">7,8-dihydroneopterin aldolase</fullName>
        <ecNumber evidence="6">4.1.2.25</ecNumber>
    </recommendedName>
</protein>
<accession>A0A937K0Q0</accession>
<dbReference type="PANTHER" id="PTHR42844">
    <property type="entry name" value="DIHYDRONEOPTERIN ALDOLASE 1-RELATED"/>
    <property type="match status" value="1"/>
</dbReference>
<keyword evidence="9" id="KW-1185">Reference proteome</keyword>
<comment type="function">
    <text evidence="6">Catalyzes the conversion of 7,8-dihydroneopterin to 6-hydroxymethyl-7,8-dihydropterin.</text>
</comment>
<dbReference type="GO" id="GO:0004150">
    <property type="term" value="F:dihydroneopterin aldolase activity"/>
    <property type="evidence" value="ECO:0007669"/>
    <property type="project" value="UniProtKB-UniRule"/>
</dbReference>
<evidence type="ECO:0000259" key="7">
    <source>
        <dbReference type="SMART" id="SM00905"/>
    </source>
</evidence>
<evidence type="ECO:0000256" key="1">
    <source>
        <dbReference type="ARBA" id="ARBA00001353"/>
    </source>
</evidence>